<protein>
    <recommendedName>
        <fullName evidence="4">Transaldolase</fullName>
    </recommendedName>
</protein>
<dbReference type="PANTHER" id="PTHR10683:SF39">
    <property type="entry name" value="TRANSALDOLASE"/>
    <property type="match status" value="1"/>
</dbReference>
<dbReference type="EMBL" id="CH476598">
    <property type="protein sequence ID" value="EAU36040.1"/>
    <property type="molecule type" value="Genomic_DNA"/>
</dbReference>
<dbReference type="InterPro" id="IPR013785">
    <property type="entry name" value="Aldolase_TIM"/>
</dbReference>
<dbReference type="GO" id="GO:0009052">
    <property type="term" value="P:pentose-phosphate shunt, non-oxidative branch"/>
    <property type="evidence" value="ECO:0007669"/>
    <property type="project" value="TreeGrafter"/>
</dbReference>
<dbReference type="GO" id="GO:0004801">
    <property type="term" value="F:transaldolase activity"/>
    <property type="evidence" value="ECO:0007669"/>
    <property type="project" value="TreeGrafter"/>
</dbReference>
<dbReference type="GO" id="GO:0005975">
    <property type="term" value="P:carbohydrate metabolic process"/>
    <property type="evidence" value="ECO:0007669"/>
    <property type="project" value="InterPro"/>
</dbReference>
<evidence type="ECO:0008006" key="4">
    <source>
        <dbReference type="Google" id="ProtNLM"/>
    </source>
</evidence>
<dbReference type="eggNOG" id="KOG2772">
    <property type="taxonomic scope" value="Eukaryota"/>
</dbReference>
<dbReference type="RefSeq" id="XP_001213416.1">
    <property type="nucleotide sequence ID" value="XM_001213416.1"/>
</dbReference>
<organism evidence="2 3">
    <name type="scientific">Aspergillus terreus (strain NIH 2624 / FGSC A1156)</name>
    <dbReference type="NCBI Taxonomy" id="341663"/>
    <lineage>
        <taxon>Eukaryota</taxon>
        <taxon>Fungi</taxon>
        <taxon>Dikarya</taxon>
        <taxon>Ascomycota</taxon>
        <taxon>Pezizomycotina</taxon>
        <taxon>Eurotiomycetes</taxon>
        <taxon>Eurotiomycetidae</taxon>
        <taxon>Eurotiales</taxon>
        <taxon>Aspergillaceae</taxon>
        <taxon>Aspergillus</taxon>
        <taxon>Aspergillus subgen. Circumdati</taxon>
    </lineage>
</organism>
<name>Q0CPZ6_ASPTN</name>
<proteinExistence type="predicted"/>
<dbReference type="InterPro" id="IPR001585">
    <property type="entry name" value="TAL/FSA"/>
</dbReference>
<dbReference type="GeneID" id="4318516"/>
<accession>Q0CPZ6</accession>
<dbReference type="AlphaFoldDB" id="Q0CPZ6"/>
<dbReference type="OMA" id="EQPIMII"/>
<dbReference type="VEuPathDB" id="FungiDB:ATEG_04238"/>
<gene>
    <name evidence="2" type="ORF">ATEG_04238</name>
</gene>
<evidence type="ECO:0000313" key="3">
    <source>
        <dbReference type="Proteomes" id="UP000007963"/>
    </source>
</evidence>
<keyword evidence="1" id="KW-0704">Schiff base</keyword>
<evidence type="ECO:0000313" key="2">
    <source>
        <dbReference type="EMBL" id="EAU36040.1"/>
    </source>
</evidence>
<dbReference type="Proteomes" id="UP000007963">
    <property type="component" value="Unassembled WGS sequence"/>
</dbReference>
<dbReference type="STRING" id="341663.Q0CPZ6"/>
<dbReference type="PANTHER" id="PTHR10683">
    <property type="entry name" value="TRANSALDOLASE"/>
    <property type="match status" value="1"/>
</dbReference>
<dbReference type="OrthoDB" id="1711136at2759"/>
<dbReference type="Gene3D" id="3.20.20.70">
    <property type="entry name" value="Aldolase class I"/>
    <property type="match status" value="1"/>
</dbReference>
<reference evidence="3" key="1">
    <citation type="submission" date="2005-09" db="EMBL/GenBank/DDBJ databases">
        <title>Annotation of the Aspergillus terreus NIH2624 genome.</title>
        <authorList>
            <person name="Birren B.W."/>
            <person name="Lander E.S."/>
            <person name="Galagan J.E."/>
            <person name="Nusbaum C."/>
            <person name="Devon K."/>
            <person name="Henn M."/>
            <person name="Ma L.-J."/>
            <person name="Jaffe D.B."/>
            <person name="Butler J."/>
            <person name="Alvarez P."/>
            <person name="Gnerre S."/>
            <person name="Grabherr M."/>
            <person name="Kleber M."/>
            <person name="Mauceli E.W."/>
            <person name="Brockman W."/>
            <person name="Rounsley S."/>
            <person name="Young S.K."/>
            <person name="LaButti K."/>
            <person name="Pushparaj V."/>
            <person name="DeCaprio D."/>
            <person name="Crawford M."/>
            <person name="Koehrsen M."/>
            <person name="Engels R."/>
            <person name="Montgomery P."/>
            <person name="Pearson M."/>
            <person name="Howarth C."/>
            <person name="Larson L."/>
            <person name="Luoma S."/>
            <person name="White J."/>
            <person name="Alvarado L."/>
            <person name="Kodira C.D."/>
            <person name="Zeng Q."/>
            <person name="Oleary S."/>
            <person name="Yandava C."/>
            <person name="Denning D.W."/>
            <person name="Nierman W.C."/>
            <person name="Milne T."/>
            <person name="Madden K."/>
        </authorList>
    </citation>
    <scope>NUCLEOTIDE SEQUENCE [LARGE SCALE GENOMIC DNA]</scope>
    <source>
        <strain evidence="3">NIH 2624 / FGSC A1156</strain>
    </source>
</reference>
<dbReference type="SUPFAM" id="SSF51569">
    <property type="entry name" value="Aldolase"/>
    <property type="match status" value="1"/>
</dbReference>
<evidence type="ECO:0000256" key="1">
    <source>
        <dbReference type="ARBA" id="ARBA00023270"/>
    </source>
</evidence>
<sequence>MVASTLLDRLQKVCNVDVDDASVELIKSLPFKPYNQTSNQHIITEELLKPSNRTLLTELAAKYGKQGWETAVEFCARILPFITGRVLVQISPRVINDSAAIIRQCERFAEYFHEKDVPLSRFAIKLPFSGSAAAAAAELNSRGIRTLATAVFSLEQAIAASQSNCLFISPYFNEIAAHFDNSLQPETTDVALEHPMSATILQILETFARVYETTGKEQPVMVIASHLNTAEVLAMAELGCQHVTVSAPNLRKLQETPDVLPPIEKVNRVHPYAAFDVPQRLRALISKDPLGGTRSDGSLASMKTDYLASGGQKLDSFIQTDRAVRKKFEDARRFFLDAEARAEEVIENEIAMASG</sequence>
<dbReference type="HOGENOM" id="CLU_047470_1_1_1"/>
<dbReference type="Pfam" id="PF00923">
    <property type="entry name" value="TAL_FSA"/>
    <property type="match status" value="1"/>
</dbReference>